<dbReference type="OrthoDB" id="9794407at2"/>
<feature type="binding site" evidence="2">
    <location>
        <position position="66"/>
    </location>
    <ligand>
        <name>substrate</name>
    </ligand>
</feature>
<accession>A0A316DT29</accession>
<evidence type="ECO:0000259" key="3">
    <source>
        <dbReference type="Pfam" id="PF17836"/>
    </source>
</evidence>
<dbReference type="PANTHER" id="PTHR43300:SF7">
    <property type="entry name" value="UDP-N-ACETYLBACILLOSAMINE N-ACETYLTRANSFERASE"/>
    <property type="match status" value="1"/>
</dbReference>
<dbReference type="Gene3D" id="2.160.10.10">
    <property type="entry name" value="Hexapeptide repeat proteins"/>
    <property type="match status" value="1"/>
</dbReference>
<protein>
    <submittedName>
        <fullName evidence="4">Acetyltransferase EpsM</fullName>
    </submittedName>
</protein>
<dbReference type="InterPro" id="IPR020019">
    <property type="entry name" value="AcTrfase_PglD-like"/>
</dbReference>
<dbReference type="InterPro" id="IPR011004">
    <property type="entry name" value="Trimer_LpxA-like_sf"/>
</dbReference>
<evidence type="ECO:0000313" key="5">
    <source>
        <dbReference type="Proteomes" id="UP000245634"/>
    </source>
</evidence>
<feature type="site" description="Increases basicity of active site His" evidence="1">
    <location>
        <position position="134"/>
    </location>
</feature>
<dbReference type="Pfam" id="PF17836">
    <property type="entry name" value="PglD_N"/>
    <property type="match status" value="1"/>
</dbReference>
<dbReference type="EMBL" id="QGGL01000013">
    <property type="protein sequence ID" value="PWK09689.1"/>
    <property type="molecule type" value="Genomic_DNA"/>
</dbReference>
<sequence length="209" mass="21221">MADLILIGMGGHSKVVADIARRCGHLIVGYLDDREPARPNPLYLGSVALAVTEGLGENRQVVIAVGDNLIRKKIVQSLRDFPLAFATLIDPSAILGSNVEIGAGSVVMPGAILNADTVVGRHAILNTAATVDHDGVIGDYAHLSPGVHLAGAVTVGEGAHLGTGALAIPGVRIGAWSTIGAGATVIREIPAAAIAVGVPAVVKSFKKTV</sequence>
<name>A0A316DT29_9BACL</name>
<feature type="active site" description="Proton acceptor" evidence="1">
    <location>
        <position position="133"/>
    </location>
</feature>
<gene>
    <name evidence="4" type="ORF">C7459_113127</name>
</gene>
<dbReference type="RefSeq" id="WP_109690192.1">
    <property type="nucleotide sequence ID" value="NZ_QGGL01000013.1"/>
</dbReference>
<feature type="domain" description="PglD N-terminal" evidence="3">
    <location>
        <begin position="3"/>
        <end position="78"/>
    </location>
</feature>
<dbReference type="InterPro" id="IPR041561">
    <property type="entry name" value="PglD_N"/>
</dbReference>
<keyword evidence="4" id="KW-0808">Transferase</keyword>
<dbReference type="GO" id="GO:0016740">
    <property type="term" value="F:transferase activity"/>
    <property type="evidence" value="ECO:0007669"/>
    <property type="project" value="UniProtKB-KW"/>
</dbReference>
<dbReference type="AlphaFoldDB" id="A0A316DT29"/>
<evidence type="ECO:0000313" key="4">
    <source>
        <dbReference type="EMBL" id="PWK09689.1"/>
    </source>
</evidence>
<keyword evidence="5" id="KW-1185">Reference proteome</keyword>
<dbReference type="CDD" id="cd03360">
    <property type="entry name" value="LbH_AT_putative"/>
    <property type="match status" value="1"/>
</dbReference>
<dbReference type="NCBIfam" id="TIGR03570">
    <property type="entry name" value="NeuD_NnaD"/>
    <property type="match status" value="1"/>
</dbReference>
<reference evidence="4 5" key="1">
    <citation type="submission" date="2018-05" db="EMBL/GenBank/DDBJ databases">
        <title>Genomic Encyclopedia of Type Strains, Phase IV (KMG-IV): sequencing the most valuable type-strain genomes for metagenomic binning, comparative biology and taxonomic classification.</title>
        <authorList>
            <person name="Goeker M."/>
        </authorList>
    </citation>
    <scope>NUCLEOTIDE SEQUENCE [LARGE SCALE GENOMIC DNA]</scope>
    <source>
        <strain evidence="4 5">DSM 18773</strain>
    </source>
</reference>
<dbReference type="Gene3D" id="3.40.50.20">
    <property type="match status" value="1"/>
</dbReference>
<dbReference type="SUPFAM" id="SSF51161">
    <property type="entry name" value="Trimeric LpxA-like enzymes"/>
    <property type="match status" value="1"/>
</dbReference>
<organism evidence="4 5">
    <name type="scientific">Tumebacillus permanentifrigoris</name>
    <dbReference type="NCBI Taxonomy" id="378543"/>
    <lineage>
        <taxon>Bacteria</taxon>
        <taxon>Bacillati</taxon>
        <taxon>Bacillota</taxon>
        <taxon>Bacilli</taxon>
        <taxon>Bacillales</taxon>
        <taxon>Alicyclobacillaceae</taxon>
        <taxon>Tumebacillus</taxon>
    </lineage>
</organism>
<evidence type="ECO:0000256" key="1">
    <source>
        <dbReference type="PIRSR" id="PIRSR620019-1"/>
    </source>
</evidence>
<dbReference type="PANTHER" id="PTHR43300">
    <property type="entry name" value="ACETYLTRANSFERASE"/>
    <property type="match status" value="1"/>
</dbReference>
<comment type="caution">
    <text evidence="4">The sequence shown here is derived from an EMBL/GenBank/DDBJ whole genome shotgun (WGS) entry which is preliminary data.</text>
</comment>
<evidence type="ECO:0000256" key="2">
    <source>
        <dbReference type="PIRSR" id="PIRSR620019-2"/>
    </source>
</evidence>
<dbReference type="Proteomes" id="UP000245634">
    <property type="component" value="Unassembled WGS sequence"/>
</dbReference>
<feature type="binding site" evidence="2">
    <location>
        <position position="142"/>
    </location>
    <ligand>
        <name>acetyl-CoA</name>
        <dbReference type="ChEBI" id="CHEBI:57288"/>
    </ligand>
</feature>
<dbReference type="InterPro" id="IPR050179">
    <property type="entry name" value="Trans_hexapeptide_repeat"/>
</dbReference>
<proteinExistence type="predicted"/>